<feature type="domain" description="ABM" evidence="1">
    <location>
        <begin position="12"/>
        <end position="100"/>
    </location>
</feature>
<dbReference type="Gene3D" id="3.30.70.100">
    <property type="match status" value="1"/>
</dbReference>
<dbReference type="InterPro" id="IPR052936">
    <property type="entry name" value="Jasmonate_Hydroxylase-like"/>
</dbReference>
<dbReference type="PROSITE" id="PS51725">
    <property type="entry name" value="ABM"/>
    <property type="match status" value="1"/>
</dbReference>
<accession>A0A8H9M2U8</accession>
<dbReference type="AlphaFoldDB" id="A0A8H9M2U8"/>
<reference evidence="3" key="1">
    <citation type="journal article" date="2019" name="Int. J. Syst. Evol. Microbiol.">
        <title>The Global Catalogue of Microorganisms (GCM) 10K type strain sequencing project: providing services to taxonomists for standard genome sequencing and annotation.</title>
        <authorList>
            <consortium name="The Broad Institute Genomics Platform"/>
            <consortium name="The Broad Institute Genome Sequencing Center for Infectious Disease"/>
            <person name="Wu L."/>
            <person name="Ma J."/>
        </authorList>
    </citation>
    <scope>NUCLEOTIDE SEQUENCE [LARGE SCALE GENOMIC DNA]</scope>
    <source>
        <strain evidence="3">KCTC 42083</strain>
    </source>
</reference>
<dbReference type="Pfam" id="PF03992">
    <property type="entry name" value="ABM"/>
    <property type="match status" value="1"/>
</dbReference>
<evidence type="ECO:0000259" key="1">
    <source>
        <dbReference type="PROSITE" id="PS51725"/>
    </source>
</evidence>
<evidence type="ECO:0000313" key="3">
    <source>
        <dbReference type="Proteomes" id="UP000608923"/>
    </source>
</evidence>
<name>A0A8H9M2U8_9BURK</name>
<dbReference type="PANTHER" id="PTHR37811">
    <property type="entry name" value="BLL5343 PROTEIN"/>
    <property type="match status" value="1"/>
</dbReference>
<dbReference type="EMBL" id="BMZN01000001">
    <property type="protein sequence ID" value="GHC35146.1"/>
    <property type="molecule type" value="Genomic_DNA"/>
</dbReference>
<organism evidence="2 3">
    <name type="scientific">Alcaligenes pakistanensis</name>
    <dbReference type="NCBI Taxonomy" id="1482717"/>
    <lineage>
        <taxon>Bacteria</taxon>
        <taxon>Pseudomonadati</taxon>
        <taxon>Pseudomonadota</taxon>
        <taxon>Betaproteobacteria</taxon>
        <taxon>Burkholderiales</taxon>
        <taxon>Alcaligenaceae</taxon>
        <taxon>Alcaligenes</taxon>
    </lineage>
</organism>
<comment type="caution">
    <text evidence="2">The sequence shown here is derived from an EMBL/GenBank/DDBJ whole genome shotgun (WGS) entry which is preliminary data.</text>
</comment>
<dbReference type="RefSeq" id="WP_373296471.1">
    <property type="nucleotide sequence ID" value="NZ_BMZN01000001.1"/>
</dbReference>
<sequence>MKILKQGDKKMIVVLFELQAVEGQNQNYVDLVNKLTPMLESNEGFISVECFQSTVNPEKVMSVTTWHDEEAVIKWRNVDAHLSAQAAGRNRIFKDYRVRVTSVIRDYGLHDRKNAPIDSVIVASAN</sequence>
<keyword evidence="2" id="KW-0560">Oxidoreductase</keyword>
<proteinExistence type="predicted"/>
<dbReference type="InterPro" id="IPR011008">
    <property type="entry name" value="Dimeric_a/b-barrel"/>
</dbReference>
<dbReference type="InterPro" id="IPR007138">
    <property type="entry name" value="ABM_dom"/>
</dbReference>
<dbReference type="PANTHER" id="PTHR37811:SF2">
    <property type="entry name" value="ABM DOMAIN-CONTAINING PROTEIN"/>
    <property type="match status" value="1"/>
</dbReference>
<dbReference type="GO" id="GO:0004497">
    <property type="term" value="F:monooxygenase activity"/>
    <property type="evidence" value="ECO:0007669"/>
    <property type="project" value="UniProtKB-KW"/>
</dbReference>
<dbReference type="SUPFAM" id="SSF54909">
    <property type="entry name" value="Dimeric alpha+beta barrel"/>
    <property type="match status" value="1"/>
</dbReference>
<keyword evidence="2" id="KW-0503">Monooxygenase</keyword>
<keyword evidence="3" id="KW-1185">Reference proteome</keyword>
<evidence type="ECO:0000313" key="2">
    <source>
        <dbReference type="EMBL" id="GHC35146.1"/>
    </source>
</evidence>
<gene>
    <name evidence="2" type="ORF">GCM10010096_00030</name>
</gene>
<protein>
    <submittedName>
        <fullName evidence="2">Antibiotic biosynthesis monooxygenase</fullName>
    </submittedName>
</protein>
<dbReference type="Proteomes" id="UP000608923">
    <property type="component" value="Unassembled WGS sequence"/>
</dbReference>